<dbReference type="InterPro" id="IPR037257">
    <property type="entry name" value="T2SS_E_N_sf"/>
</dbReference>
<comment type="caution">
    <text evidence="1">The sequence shown here is derived from an EMBL/GenBank/DDBJ whole genome shotgun (WGS) entry which is preliminary data.</text>
</comment>
<dbReference type="AlphaFoldDB" id="A0A0F9IEN3"/>
<evidence type="ECO:0000313" key="1">
    <source>
        <dbReference type="EMBL" id="KKM25967.1"/>
    </source>
</evidence>
<protein>
    <submittedName>
        <fullName evidence="1">Uncharacterized protein</fullName>
    </submittedName>
</protein>
<proteinExistence type="predicted"/>
<name>A0A0F9IEN3_9ZZZZ</name>
<reference evidence="1" key="1">
    <citation type="journal article" date="2015" name="Nature">
        <title>Complex archaea that bridge the gap between prokaryotes and eukaryotes.</title>
        <authorList>
            <person name="Spang A."/>
            <person name="Saw J.H."/>
            <person name="Jorgensen S.L."/>
            <person name="Zaremba-Niedzwiedzka K."/>
            <person name="Martijn J."/>
            <person name="Lind A.E."/>
            <person name="van Eijk R."/>
            <person name="Schleper C."/>
            <person name="Guy L."/>
            <person name="Ettema T.J."/>
        </authorList>
    </citation>
    <scope>NUCLEOTIDE SEQUENCE</scope>
</reference>
<dbReference type="SUPFAM" id="SSF160246">
    <property type="entry name" value="EspE N-terminal domain-like"/>
    <property type="match status" value="1"/>
</dbReference>
<accession>A0A0F9IEN3</accession>
<sequence>MLENDVYIKLLSMQYCPLFGRIAVDLGYITEEQLEKAATQQIEEGLFNNSHRLIGNILSEHAWITDDQIDIVLFELFEQNQLKKWISRPT</sequence>
<gene>
    <name evidence="1" type="ORF">LCGC14_1589620</name>
</gene>
<dbReference type="EMBL" id="LAZR01012602">
    <property type="protein sequence ID" value="KKM25967.1"/>
    <property type="molecule type" value="Genomic_DNA"/>
</dbReference>
<organism evidence="1">
    <name type="scientific">marine sediment metagenome</name>
    <dbReference type="NCBI Taxonomy" id="412755"/>
    <lineage>
        <taxon>unclassified sequences</taxon>
        <taxon>metagenomes</taxon>
        <taxon>ecological metagenomes</taxon>
    </lineage>
</organism>